<dbReference type="EMBL" id="CP014639">
    <property type="protein sequence ID" value="ANH78812.1"/>
    <property type="molecule type" value="Genomic_DNA"/>
</dbReference>
<feature type="compositionally biased region" description="Basic and acidic residues" evidence="1">
    <location>
        <begin position="193"/>
        <end position="211"/>
    </location>
</feature>
<reference evidence="2 3" key="1">
    <citation type="submission" date="2016-03" db="EMBL/GenBank/DDBJ databases">
        <title>Culture-independent genomics supports pathogen discovery for uncultivable bacteria within the genus Chlamydia.</title>
        <authorList>
            <person name="Taylor-Brown A."/>
            <person name="Bachmann N.L."/>
            <person name="Borel N."/>
            <person name="Polkinghorne A."/>
        </authorList>
    </citation>
    <scope>NUCLEOTIDE SEQUENCE [LARGE SCALE GENOMIC DNA]</scope>
    <source>
        <strain evidence="2 3">2742-308</strain>
    </source>
</reference>
<dbReference type="RefSeq" id="WP_066482436.1">
    <property type="nucleotide sequence ID" value="NZ_CP014639.1"/>
</dbReference>
<feature type="region of interest" description="Disordered" evidence="1">
    <location>
        <begin position="193"/>
        <end position="215"/>
    </location>
</feature>
<dbReference type="STRING" id="1806891.Cs308_0642"/>
<organism evidence="2 3">
    <name type="scientific">Candidatus Chlamydia sanziniae</name>
    <dbReference type="NCBI Taxonomy" id="1806891"/>
    <lineage>
        <taxon>Bacteria</taxon>
        <taxon>Pseudomonadati</taxon>
        <taxon>Chlamydiota</taxon>
        <taxon>Chlamydiia</taxon>
        <taxon>Chlamydiales</taxon>
        <taxon>Chlamydiaceae</taxon>
        <taxon>Chlamydia/Chlamydophila group</taxon>
        <taxon>Chlamydia</taxon>
    </lineage>
</organism>
<feature type="compositionally biased region" description="Basic and acidic residues" evidence="1">
    <location>
        <begin position="255"/>
        <end position="268"/>
    </location>
</feature>
<evidence type="ECO:0000256" key="1">
    <source>
        <dbReference type="SAM" id="MobiDB-lite"/>
    </source>
</evidence>
<feature type="compositionally biased region" description="Low complexity" evidence="1">
    <location>
        <begin position="1"/>
        <end position="13"/>
    </location>
</feature>
<name>A0A1A9HXJ5_9CHLA</name>
<dbReference type="AlphaFoldDB" id="A0A1A9HXJ5"/>
<sequence>MTVSYTTTSTPTTESEENLFPSDNPFTEDASTLATMNINLIEGQQCALLRSISETCMILLFQAGAMFSQSTSNKLKPKPEESLLIKNGMLTKALLSPKSKSTTYQSSPSSNTQSLLGQTIKSSKMEKQLMKENAELAFSSCSTPNEETPITKTIIIILQSPLSKEVKEQSRHKSSFITLEVKTYSQQIIKEHTTKEHDSKHTESQKSKDSTLSKSTILSPMGLFSQLRAEISKSLQTTKSQEKEEGLGEQGQQQQDDHSEQEKQPKDIEEIDESSNVVTSSDSKKPYSQWLPKPVVEFALSEAQLSTLFHSRVTNLDVLRICAEIMKLMIHSREQDNLSRLQARQLLFTKAQALISSYEYQAKITQWLGVATAVLGILGALSPIIGEISGDKLLSSIQKNTGFWKTATARTFFKSTGKIFSSLSQLTEAASKIYELKETATRTFAEHYKEIFRIEHDDITRSIEEIKDHWKNMDNFLLHMLQTDHDTIRNLYQ</sequence>
<dbReference type="OrthoDB" id="17553at2"/>
<dbReference type="PATRIC" id="fig|1806891.3.peg.631"/>
<feature type="region of interest" description="Disordered" evidence="1">
    <location>
        <begin position="235"/>
        <end position="287"/>
    </location>
</feature>
<evidence type="ECO:0000313" key="2">
    <source>
        <dbReference type="EMBL" id="ANH78812.1"/>
    </source>
</evidence>
<feature type="region of interest" description="Disordered" evidence="1">
    <location>
        <begin position="1"/>
        <end position="27"/>
    </location>
</feature>
<feature type="region of interest" description="Disordered" evidence="1">
    <location>
        <begin position="96"/>
        <end position="117"/>
    </location>
</feature>
<evidence type="ECO:0000313" key="3">
    <source>
        <dbReference type="Proteomes" id="UP000078162"/>
    </source>
</evidence>
<accession>A0A1A9HXJ5</accession>
<feature type="compositionally biased region" description="Low complexity" evidence="1">
    <location>
        <begin position="96"/>
        <end position="114"/>
    </location>
</feature>
<protein>
    <submittedName>
        <fullName evidence="2">Uncharacterized protein</fullName>
    </submittedName>
</protein>
<dbReference type="Proteomes" id="UP000078162">
    <property type="component" value="Chromosome"/>
</dbReference>
<keyword evidence="3" id="KW-1185">Reference proteome</keyword>
<gene>
    <name evidence="2" type="ORF">Cs308_0642</name>
</gene>
<proteinExistence type="predicted"/>
<dbReference type="KEGG" id="csaz:Cs308_0642"/>